<protein>
    <recommendedName>
        <fullName evidence="2">DUF4140 domain-containing protein</fullName>
    </recommendedName>
</protein>
<evidence type="ECO:0000256" key="1">
    <source>
        <dbReference type="SAM" id="Coils"/>
    </source>
</evidence>
<keyword evidence="1" id="KW-0175">Coiled coil</keyword>
<dbReference type="PANTHER" id="PTHR31005">
    <property type="entry name" value="DUF4139 DOMAIN-CONTAINING PROTEIN"/>
    <property type="match status" value="1"/>
</dbReference>
<feature type="coiled-coil region" evidence="1">
    <location>
        <begin position="119"/>
        <end position="153"/>
    </location>
</feature>
<comment type="caution">
    <text evidence="3">The sequence shown here is derived from an EMBL/GenBank/DDBJ whole genome shotgun (WGS) entry which is preliminary data.</text>
</comment>
<evidence type="ECO:0000259" key="2">
    <source>
        <dbReference type="Pfam" id="PF13600"/>
    </source>
</evidence>
<dbReference type="InterPro" id="IPR011935">
    <property type="entry name" value="CHP02231"/>
</dbReference>
<gene>
    <name evidence="3" type="ORF">HCOI_00957900</name>
</gene>
<feature type="coiled-coil region" evidence="1">
    <location>
        <begin position="200"/>
        <end position="227"/>
    </location>
</feature>
<dbReference type="EMBL" id="CAVP010058809">
    <property type="protein sequence ID" value="CDL95209.1"/>
    <property type="molecule type" value="Genomic_DNA"/>
</dbReference>
<reference evidence="3" key="2">
    <citation type="submission" date="2013-05" db="EMBL/GenBank/DDBJ databases">
        <title>The genome and transcriptome of Haemonchus contortus: a key model parasite for drug and vaccine discovery.</title>
        <authorList>
            <person name="Laing R."/>
            <person name="Kikuchi T."/>
            <person name="Martinelli A."/>
            <person name="Tsai I.J."/>
            <person name="Beech R.N."/>
            <person name="Redman E."/>
            <person name="Holroyd N."/>
            <person name="Bartley D.J."/>
            <person name="Beasley H."/>
            <person name="Britton C."/>
            <person name="Curran D."/>
            <person name="Devaney E."/>
            <person name="Gilabert A."/>
            <person name="Jackson F."/>
            <person name="Hunt M."/>
            <person name="Johnston S."/>
            <person name="Kryukov I."/>
            <person name="Li K."/>
            <person name="Morrison A.A."/>
            <person name="Reid A.J."/>
            <person name="Sargison N."/>
            <person name="Saunders G."/>
            <person name="Wasmuth J.D."/>
            <person name="Wolstenholme A."/>
            <person name="Berriman M."/>
            <person name="Gilleard J.S."/>
            <person name="Cotton J.A."/>
        </authorList>
    </citation>
    <scope>NUCLEOTIDE SEQUENCE [LARGE SCALE GENOMIC DNA]</scope>
    <source>
        <strain evidence="3">ISE/inbred ISE</strain>
    </source>
</reference>
<dbReference type="AlphaFoldDB" id="W6NH38"/>
<dbReference type="Pfam" id="PF13600">
    <property type="entry name" value="DUF4140"/>
    <property type="match status" value="1"/>
</dbReference>
<dbReference type="PANTHER" id="PTHR31005:SF8">
    <property type="entry name" value="DUF4139 DOMAIN-CONTAINING PROTEIN"/>
    <property type="match status" value="1"/>
</dbReference>
<accession>W6NH38</accession>
<proteinExistence type="predicted"/>
<reference evidence="3" key="1">
    <citation type="submission" date="2013-03" db="EMBL/GenBank/DDBJ databases">
        <authorList>
            <person name="Aslett M."/>
        </authorList>
    </citation>
    <scope>NUCLEOTIDE SEQUENCE [LARGE SCALE GENOMIC DNA]</scope>
    <source>
        <strain evidence="3">ISE/inbred ISE</strain>
    </source>
</reference>
<dbReference type="InterPro" id="IPR025554">
    <property type="entry name" value="DUF4140"/>
</dbReference>
<feature type="domain" description="DUF4140" evidence="2">
    <location>
        <begin position="77"/>
        <end position="150"/>
    </location>
</feature>
<evidence type="ECO:0000313" key="3">
    <source>
        <dbReference type="EMBL" id="CDL95209.1"/>
    </source>
</evidence>
<sequence>MGGRQPRCRWMCHVIDKLCDPCLECTPFRRVWVLTLKGRTFTMAAAFSEPDLFRHFLIVALTSSEMNGGTKGIFQSIKNVTHNIINDSVRVDGRGEGTIHDVQLTEKAAIHEDTDSPKVAEIRAKHENKLQEVNELKDRVSVAQKRVEVLDKLVEGGGVNVVCPPKDSREPFILNNETLNSLIQFYSFYEENSTSFRTELRKAKTVLEKSERELDALEAELSRAESDRRANQFSKVKGAAEGGSLFESAKAEMASYSAPKHVETATMKPAVVEPAQHTLSTEFKITKSAAIPSDGAEHKTNMKYVSPDERFSCSLGVDTALRVEYKPVKKYHEQVRLIAPVVSQTDEEVNNREGDLTTPAELPKEGCRLKSGILEWTIALQNGKTAELHVKWTVDHPKDEVVEFVERY</sequence>
<name>W6NH38_HAECO</name>
<organism evidence="3">
    <name type="scientific">Haemonchus contortus</name>
    <name type="common">Barber pole worm</name>
    <dbReference type="NCBI Taxonomy" id="6289"/>
    <lineage>
        <taxon>Eukaryota</taxon>
        <taxon>Metazoa</taxon>
        <taxon>Ecdysozoa</taxon>
        <taxon>Nematoda</taxon>
        <taxon>Chromadorea</taxon>
        <taxon>Rhabditida</taxon>
        <taxon>Rhabditina</taxon>
        <taxon>Rhabditomorpha</taxon>
        <taxon>Strongyloidea</taxon>
        <taxon>Trichostrongylidae</taxon>
        <taxon>Haemonchus</taxon>
    </lineage>
</organism>